<gene>
    <name evidence="1" type="ORF">CTRU02_209077</name>
</gene>
<comment type="caution">
    <text evidence="1">The sequence shown here is derived from an EMBL/GenBank/DDBJ whole genome shotgun (WGS) entry which is preliminary data.</text>
</comment>
<sequence length="311" mass="33885">MGHLSLLLSSLLIPLALGAPAGGAQQSNLARDLKIVQTFKQKVTVDPKGITKKWVGNDICKFEGFRCAENPNTKQTAVSGIDFNDFNFGKDLSLNGFVDQLTDLTFFHAGSNDFTGSIPDFSKSKWLWELDLSDNKFSGPFPPTILNMDLVFLSLRFNQFSGPLPPKLFDLDLDTIFLNNNKFNGQIPDNLGSSPARYIVLANNQFTGPIPKSVATSKDINEILFLGNQLTGPLPTTFNLPNATIFDVSDNKLSGPVPESLCQQKKLQALNLSKNRFTGKLGPACTALVNKKILDVTGNCLEGVKGQKAKC</sequence>
<reference evidence="1 2" key="1">
    <citation type="journal article" date="2020" name="Phytopathology">
        <title>Genome Sequence Resources of Colletotrichum truncatum, C. plurivorum, C. musicola, and C. sojae: Four Species Pathogenic to Soybean (Glycine max).</title>
        <authorList>
            <person name="Rogerio F."/>
            <person name="Boufleur T.R."/>
            <person name="Ciampi-Guillardi M."/>
            <person name="Sukno S.A."/>
            <person name="Thon M.R."/>
            <person name="Massola Junior N.S."/>
            <person name="Baroncelli R."/>
        </authorList>
    </citation>
    <scope>NUCLEOTIDE SEQUENCE [LARGE SCALE GENOMIC DNA]</scope>
    <source>
        <strain evidence="1 2">CMES1059</strain>
    </source>
</reference>
<dbReference type="EMBL" id="VUJX02000005">
    <property type="protein sequence ID" value="KAL0936861.1"/>
    <property type="molecule type" value="Genomic_DNA"/>
</dbReference>
<protein>
    <submittedName>
        <fullName evidence="1">Aldo/keto reductase</fullName>
    </submittedName>
</protein>
<organism evidence="1 2">
    <name type="scientific">Colletotrichum truncatum</name>
    <name type="common">Anthracnose fungus</name>
    <name type="synonym">Colletotrichum capsici</name>
    <dbReference type="NCBI Taxonomy" id="5467"/>
    <lineage>
        <taxon>Eukaryota</taxon>
        <taxon>Fungi</taxon>
        <taxon>Dikarya</taxon>
        <taxon>Ascomycota</taxon>
        <taxon>Pezizomycotina</taxon>
        <taxon>Sordariomycetes</taxon>
        <taxon>Hypocreomycetidae</taxon>
        <taxon>Glomerellales</taxon>
        <taxon>Glomerellaceae</taxon>
        <taxon>Colletotrichum</taxon>
        <taxon>Colletotrichum truncatum species complex</taxon>
    </lineage>
</organism>
<proteinExistence type="predicted"/>
<dbReference type="Proteomes" id="UP000805649">
    <property type="component" value="Unassembled WGS sequence"/>
</dbReference>
<keyword evidence="2" id="KW-1185">Reference proteome</keyword>
<evidence type="ECO:0000313" key="1">
    <source>
        <dbReference type="EMBL" id="KAL0936861.1"/>
    </source>
</evidence>
<evidence type="ECO:0000313" key="2">
    <source>
        <dbReference type="Proteomes" id="UP000805649"/>
    </source>
</evidence>
<name>A0ACC3YZG6_COLTU</name>
<accession>A0ACC3YZG6</accession>